<comment type="caution">
    <text evidence="1">The sequence shown here is derived from an EMBL/GenBank/DDBJ whole genome shotgun (WGS) entry which is preliminary data.</text>
</comment>
<name>A0A8H7RLS2_9FUNG</name>
<protein>
    <submittedName>
        <fullName evidence="1">Uncharacterized protein</fullName>
    </submittedName>
</protein>
<sequence length="71" mass="7875">MREKRGLAYTYNEVGVHRYASQLAPSDESFGIGQLPSSVLELYGIEQIDHTSNSPVKQYTSSSDLTILVIL</sequence>
<dbReference type="Proteomes" id="UP000646827">
    <property type="component" value="Unassembled WGS sequence"/>
</dbReference>
<keyword evidence="2" id="KW-1185">Reference proteome</keyword>
<dbReference type="OrthoDB" id="2267587at2759"/>
<dbReference type="EMBL" id="JAEPRB010000724">
    <property type="protein sequence ID" value="KAG2212883.1"/>
    <property type="molecule type" value="Genomic_DNA"/>
</dbReference>
<gene>
    <name evidence="1" type="ORF">INT45_005505</name>
</gene>
<evidence type="ECO:0000313" key="1">
    <source>
        <dbReference type="EMBL" id="KAG2212883.1"/>
    </source>
</evidence>
<evidence type="ECO:0000313" key="2">
    <source>
        <dbReference type="Proteomes" id="UP000646827"/>
    </source>
</evidence>
<reference evidence="1 2" key="1">
    <citation type="submission" date="2020-12" db="EMBL/GenBank/DDBJ databases">
        <title>Metabolic potential, ecology and presence of endohyphal bacteria is reflected in genomic diversity of Mucoromycotina.</title>
        <authorList>
            <person name="Muszewska A."/>
            <person name="Okrasinska A."/>
            <person name="Steczkiewicz K."/>
            <person name="Drgas O."/>
            <person name="Orlowska M."/>
            <person name="Perlinska-Lenart U."/>
            <person name="Aleksandrzak-Piekarczyk T."/>
            <person name="Szatraj K."/>
            <person name="Zielenkiewicz U."/>
            <person name="Pilsyk S."/>
            <person name="Malc E."/>
            <person name="Mieczkowski P."/>
            <person name="Kruszewska J.S."/>
            <person name="Biernat P."/>
            <person name="Pawlowska J."/>
        </authorList>
    </citation>
    <scope>NUCLEOTIDE SEQUENCE [LARGE SCALE GENOMIC DNA]</scope>
    <source>
        <strain evidence="1 2">CBS 142.35</strain>
    </source>
</reference>
<proteinExistence type="predicted"/>
<dbReference type="AlphaFoldDB" id="A0A8H7RLS2"/>
<accession>A0A8H7RLS2</accession>
<organism evidence="1 2">
    <name type="scientific">Circinella minor</name>
    <dbReference type="NCBI Taxonomy" id="1195481"/>
    <lineage>
        <taxon>Eukaryota</taxon>
        <taxon>Fungi</taxon>
        <taxon>Fungi incertae sedis</taxon>
        <taxon>Mucoromycota</taxon>
        <taxon>Mucoromycotina</taxon>
        <taxon>Mucoromycetes</taxon>
        <taxon>Mucorales</taxon>
        <taxon>Lichtheimiaceae</taxon>
        <taxon>Circinella</taxon>
    </lineage>
</organism>